<organism evidence="2 3">
    <name type="scientific">Chaetoceros tenuissimus</name>
    <dbReference type="NCBI Taxonomy" id="426638"/>
    <lineage>
        <taxon>Eukaryota</taxon>
        <taxon>Sar</taxon>
        <taxon>Stramenopiles</taxon>
        <taxon>Ochrophyta</taxon>
        <taxon>Bacillariophyta</taxon>
        <taxon>Coscinodiscophyceae</taxon>
        <taxon>Chaetocerotophycidae</taxon>
        <taxon>Chaetocerotales</taxon>
        <taxon>Chaetocerotaceae</taxon>
        <taxon>Chaetoceros</taxon>
    </lineage>
</organism>
<reference evidence="2 3" key="1">
    <citation type="journal article" date="2021" name="Sci. Rep.">
        <title>The genome of the diatom Chaetoceros tenuissimus carries an ancient integrated fragment of an extant virus.</title>
        <authorList>
            <person name="Hongo Y."/>
            <person name="Kimura K."/>
            <person name="Takaki Y."/>
            <person name="Yoshida Y."/>
            <person name="Baba S."/>
            <person name="Kobayashi G."/>
            <person name="Nagasaki K."/>
            <person name="Hano T."/>
            <person name="Tomaru Y."/>
        </authorList>
    </citation>
    <scope>NUCLEOTIDE SEQUENCE [LARGE SCALE GENOMIC DNA]</scope>
    <source>
        <strain evidence="2 3">NIES-3715</strain>
    </source>
</reference>
<gene>
    <name evidence="2" type="ORF">CTEN210_07672</name>
</gene>
<feature type="domain" description="DUF6824" evidence="1">
    <location>
        <begin position="10"/>
        <end position="94"/>
    </location>
</feature>
<protein>
    <recommendedName>
        <fullName evidence="1">DUF6824 domain-containing protein</fullName>
    </recommendedName>
</protein>
<proteinExistence type="predicted"/>
<sequence>MTIIKPTTRDIKFGRGKDISNGDGNQTLIAFAKQKMFKYIASCSKKEKALIVKEIISMLMQEGRNFYEKNTATNEWQIASDKRIHTKITQCIRDVTPKKLRKPACSSPKTVISCAKNKVTSEWYIVRKKSIHAKVSQDIRKVTPQHFRSEDRSKECGSPRTVAVKSPDIDEDISSGALEETGFISPILPPLVCRNSSAMKDNFFDKLEDIEMFEEVLELLLLVED</sequence>
<dbReference type="InterPro" id="IPR049227">
    <property type="entry name" value="DUF6824"/>
</dbReference>
<keyword evidence="3" id="KW-1185">Reference proteome</keyword>
<name>A0AAD3H5N1_9STRA</name>
<evidence type="ECO:0000259" key="1">
    <source>
        <dbReference type="Pfam" id="PF20710"/>
    </source>
</evidence>
<evidence type="ECO:0000313" key="2">
    <source>
        <dbReference type="EMBL" id="GFH51196.1"/>
    </source>
</evidence>
<dbReference type="Proteomes" id="UP001054902">
    <property type="component" value="Unassembled WGS sequence"/>
</dbReference>
<evidence type="ECO:0000313" key="3">
    <source>
        <dbReference type="Proteomes" id="UP001054902"/>
    </source>
</evidence>
<dbReference type="Pfam" id="PF20710">
    <property type="entry name" value="DUF6824"/>
    <property type="match status" value="1"/>
</dbReference>
<comment type="caution">
    <text evidence="2">The sequence shown here is derived from an EMBL/GenBank/DDBJ whole genome shotgun (WGS) entry which is preliminary data.</text>
</comment>
<accession>A0AAD3H5N1</accession>
<dbReference type="AlphaFoldDB" id="A0AAD3H5N1"/>
<dbReference type="EMBL" id="BLLK01000045">
    <property type="protein sequence ID" value="GFH51196.1"/>
    <property type="molecule type" value="Genomic_DNA"/>
</dbReference>